<gene>
    <name evidence="6" type="ORF">B0H67DRAFT_555695</name>
</gene>
<dbReference type="InterPro" id="IPR001818">
    <property type="entry name" value="Pept_M10_metallopeptidase"/>
</dbReference>
<proteinExistence type="predicted"/>
<dbReference type="Pfam" id="PF00413">
    <property type="entry name" value="Peptidase_M10"/>
    <property type="match status" value="1"/>
</dbReference>
<accession>A0AA40A9I2</accession>
<comment type="caution">
    <text evidence="6">The sequence shown here is derived from an EMBL/GenBank/DDBJ whole genome shotgun (WGS) entry which is preliminary data.</text>
</comment>
<dbReference type="GO" id="GO:0031012">
    <property type="term" value="C:extracellular matrix"/>
    <property type="evidence" value="ECO:0007669"/>
    <property type="project" value="InterPro"/>
</dbReference>
<dbReference type="Gene3D" id="3.40.390.10">
    <property type="entry name" value="Collagenase (Catalytic Domain)"/>
    <property type="match status" value="1"/>
</dbReference>
<evidence type="ECO:0000256" key="4">
    <source>
        <dbReference type="ARBA" id="ARBA00022833"/>
    </source>
</evidence>
<keyword evidence="7" id="KW-1185">Reference proteome</keyword>
<keyword evidence="1" id="KW-0645">Protease</keyword>
<name>A0AA40A9I2_9PEZI</name>
<evidence type="ECO:0000313" key="7">
    <source>
        <dbReference type="Proteomes" id="UP001172102"/>
    </source>
</evidence>
<organism evidence="6 7">
    <name type="scientific">Lasiosphaeris hirsuta</name>
    <dbReference type="NCBI Taxonomy" id="260670"/>
    <lineage>
        <taxon>Eukaryota</taxon>
        <taxon>Fungi</taxon>
        <taxon>Dikarya</taxon>
        <taxon>Ascomycota</taxon>
        <taxon>Pezizomycotina</taxon>
        <taxon>Sordariomycetes</taxon>
        <taxon>Sordariomycetidae</taxon>
        <taxon>Sordariales</taxon>
        <taxon>Lasiosphaeriaceae</taxon>
        <taxon>Lasiosphaeris</taxon>
    </lineage>
</organism>
<dbReference type="EMBL" id="JAUKUA010000005">
    <property type="protein sequence ID" value="KAK0711767.1"/>
    <property type="molecule type" value="Genomic_DNA"/>
</dbReference>
<reference evidence="6" key="1">
    <citation type="submission" date="2023-06" db="EMBL/GenBank/DDBJ databases">
        <title>Genome-scale phylogeny and comparative genomics of the fungal order Sordariales.</title>
        <authorList>
            <consortium name="Lawrence Berkeley National Laboratory"/>
            <person name="Hensen N."/>
            <person name="Bonometti L."/>
            <person name="Westerberg I."/>
            <person name="Brannstrom I.O."/>
            <person name="Guillou S."/>
            <person name="Cros-Aarteil S."/>
            <person name="Calhoun S."/>
            <person name="Haridas S."/>
            <person name="Kuo A."/>
            <person name="Mondo S."/>
            <person name="Pangilinan J."/>
            <person name="Riley R."/>
            <person name="Labutti K."/>
            <person name="Andreopoulos B."/>
            <person name="Lipzen A."/>
            <person name="Chen C."/>
            <person name="Yanf M."/>
            <person name="Daum C."/>
            <person name="Ng V."/>
            <person name="Clum A."/>
            <person name="Steindorff A."/>
            <person name="Ohm R."/>
            <person name="Martin F."/>
            <person name="Silar P."/>
            <person name="Natvig D."/>
            <person name="Lalanne C."/>
            <person name="Gautier V."/>
            <person name="Ament-Velasquez S.L."/>
            <person name="Kruys A."/>
            <person name="Hutchinson M.I."/>
            <person name="Powell A.J."/>
            <person name="Barry K."/>
            <person name="Miller A.N."/>
            <person name="Grigoriev I.V."/>
            <person name="Debuchy R."/>
            <person name="Gladieux P."/>
            <person name="Thoren M.H."/>
            <person name="Johannesson H."/>
        </authorList>
    </citation>
    <scope>NUCLEOTIDE SEQUENCE</scope>
    <source>
        <strain evidence="6">SMH4607-1</strain>
    </source>
</reference>
<dbReference type="Proteomes" id="UP001172102">
    <property type="component" value="Unassembled WGS sequence"/>
</dbReference>
<feature type="domain" description="Peptidase M10 metallopeptidase" evidence="5">
    <location>
        <begin position="55"/>
        <end position="186"/>
    </location>
</feature>
<keyword evidence="4" id="KW-0862">Zinc</keyword>
<keyword evidence="3" id="KW-0378">Hydrolase</keyword>
<sequence>MHVVDGPQCPTPTKGRLFRCSTQDDGNSERILLAQAGRRCDDGNLRLPRWKPFSLITFTLLDESFDTQSEARRVDDAVTDAVRDWNRFLKTFGIQFQRVARDDERPLFFIAYITREQNEQREQNDPNYHKTAVQKYAKAFFPDSAPRKRRLRVYADALSVSNTHLANIMRHEFGHILGLRHDNAAKDEDYNPSVRLLPPNPHSIMTSLVPEDSTGIQISDVEALNTLYALEDGSNFENFTVATIDPVPVPLYMPRSERTRETLRDEIGSVASTEALAAPPAPVRNTTNPGLVLVCFCLFIYATAKIRVNMAYPP</sequence>
<evidence type="ECO:0000313" key="6">
    <source>
        <dbReference type="EMBL" id="KAK0711767.1"/>
    </source>
</evidence>
<evidence type="ECO:0000256" key="1">
    <source>
        <dbReference type="ARBA" id="ARBA00022670"/>
    </source>
</evidence>
<evidence type="ECO:0000256" key="3">
    <source>
        <dbReference type="ARBA" id="ARBA00022801"/>
    </source>
</evidence>
<dbReference type="AlphaFoldDB" id="A0AA40A9I2"/>
<dbReference type="SUPFAM" id="SSF55486">
    <property type="entry name" value="Metalloproteases ('zincins'), catalytic domain"/>
    <property type="match status" value="1"/>
</dbReference>
<protein>
    <recommendedName>
        <fullName evidence="5">Peptidase M10 metallopeptidase domain-containing protein</fullName>
    </recommendedName>
</protein>
<evidence type="ECO:0000259" key="5">
    <source>
        <dbReference type="Pfam" id="PF00413"/>
    </source>
</evidence>
<dbReference type="GO" id="GO:0008270">
    <property type="term" value="F:zinc ion binding"/>
    <property type="evidence" value="ECO:0007669"/>
    <property type="project" value="InterPro"/>
</dbReference>
<dbReference type="GO" id="GO:0004222">
    <property type="term" value="F:metalloendopeptidase activity"/>
    <property type="evidence" value="ECO:0007669"/>
    <property type="project" value="InterPro"/>
</dbReference>
<evidence type="ECO:0000256" key="2">
    <source>
        <dbReference type="ARBA" id="ARBA00022723"/>
    </source>
</evidence>
<keyword evidence="2" id="KW-0479">Metal-binding</keyword>
<dbReference type="InterPro" id="IPR024079">
    <property type="entry name" value="MetalloPept_cat_dom_sf"/>
</dbReference>
<dbReference type="GO" id="GO:0006508">
    <property type="term" value="P:proteolysis"/>
    <property type="evidence" value="ECO:0007669"/>
    <property type="project" value="UniProtKB-KW"/>
</dbReference>